<reference evidence="15 16" key="1">
    <citation type="submission" date="2019-02" db="EMBL/GenBank/DDBJ databases">
        <authorList>
            <person name="Khodamoradi S."/>
            <person name="Hahnke R.L."/>
            <person name="Kaempfer P."/>
            <person name="Schumann P."/>
            <person name="Rohde M."/>
            <person name="Steinert M."/>
            <person name="Luzhetskyy A."/>
            <person name="Wink J."/>
            <person name="Ruckert C."/>
        </authorList>
    </citation>
    <scope>NUCLEOTIDE SEQUENCE [LARGE SCALE GENOMIC DNA]</scope>
    <source>
        <strain evidence="15 16">M2</strain>
    </source>
</reference>
<feature type="transmembrane region" description="Helical" evidence="14">
    <location>
        <begin position="447"/>
        <end position="465"/>
    </location>
</feature>
<comment type="function">
    <text evidence="14">Catalyzes the sodium-dependent uptake of extracellular L-proline.</text>
</comment>
<keyword evidence="16" id="KW-1185">Reference proteome</keyword>
<keyword evidence="6 14" id="KW-0769">Symport</keyword>
<keyword evidence="14" id="KW-0029">Amino-acid transport</keyword>
<proteinExistence type="inferred from homology"/>
<dbReference type="PANTHER" id="PTHR48086:SF3">
    <property type="entry name" value="SODIUM_PROLINE SYMPORTER"/>
    <property type="match status" value="1"/>
</dbReference>
<evidence type="ECO:0000256" key="11">
    <source>
        <dbReference type="ARBA" id="ARBA00023201"/>
    </source>
</evidence>
<evidence type="ECO:0000313" key="15">
    <source>
        <dbReference type="EMBL" id="QBI56523.1"/>
    </source>
</evidence>
<dbReference type="PROSITE" id="PS50283">
    <property type="entry name" value="NA_SOLUT_SYMP_3"/>
    <property type="match status" value="1"/>
</dbReference>
<evidence type="ECO:0000256" key="5">
    <source>
        <dbReference type="ARBA" id="ARBA00022692"/>
    </source>
</evidence>
<dbReference type="Proteomes" id="UP000292235">
    <property type="component" value="Chromosome"/>
</dbReference>
<keyword evidence="4 14" id="KW-1003">Cell membrane</keyword>
<feature type="transmembrane region" description="Helical" evidence="14">
    <location>
        <begin position="254"/>
        <end position="274"/>
    </location>
</feature>
<dbReference type="GO" id="GO:0015193">
    <property type="term" value="F:L-proline transmembrane transporter activity"/>
    <property type="evidence" value="ECO:0007669"/>
    <property type="project" value="TreeGrafter"/>
</dbReference>
<dbReference type="GO" id="GO:0005886">
    <property type="term" value="C:plasma membrane"/>
    <property type="evidence" value="ECO:0007669"/>
    <property type="project" value="UniProtKB-SubCell"/>
</dbReference>
<evidence type="ECO:0000256" key="9">
    <source>
        <dbReference type="ARBA" id="ARBA00023065"/>
    </source>
</evidence>
<keyword evidence="8 14" id="KW-0915">Sodium</keyword>
<dbReference type="InterPro" id="IPR038377">
    <property type="entry name" value="Na/Glc_symporter_sf"/>
</dbReference>
<accession>A0A4P6Q753</accession>
<feature type="transmembrane region" description="Helical" evidence="14">
    <location>
        <begin position="215"/>
        <end position="234"/>
    </location>
</feature>
<evidence type="ECO:0000256" key="4">
    <source>
        <dbReference type="ARBA" id="ARBA00022475"/>
    </source>
</evidence>
<feature type="transmembrane region" description="Helical" evidence="14">
    <location>
        <begin position="185"/>
        <end position="208"/>
    </location>
</feature>
<evidence type="ECO:0000256" key="6">
    <source>
        <dbReference type="ARBA" id="ARBA00022847"/>
    </source>
</evidence>
<dbReference type="NCBIfam" id="TIGR02121">
    <property type="entry name" value="Na_Pro_sym"/>
    <property type="match status" value="1"/>
</dbReference>
<keyword evidence="3 14" id="KW-0813">Transport</keyword>
<keyword evidence="5 14" id="KW-0812">Transmembrane</keyword>
<dbReference type="PANTHER" id="PTHR48086">
    <property type="entry name" value="SODIUM/PROLINE SYMPORTER-RELATED"/>
    <property type="match status" value="1"/>
</dbReference>
<name>A0A4P6Q753_9ACTN</name>
<keyword evidence="7 14" id="KW-1133">Transmembrane helix</keyword>
<comment type="catalytic activity">
    <reaction evidence="12">
        <text>L-proline(in) + Na(+)(in) = L-proline(out) + Na(+)(out)</text>
        <dbReference type="Rhea" id="RHEA:28967"/>
        <dbReference type="ChEBI" id="CHEBI:29101"/>
        <dbReference type="ChEBI" id="CHEBI:60039"/>
    </reaction>
</comment>
<comment type="subcellular location">
    <subcellularLocation>
        <location evidence="1 14">Cell membrane</location>
        <topology evidence="1 14">Multi-pass membrane protein</topology>
    </subcellularLocation>
</comment>
<sequence>MHRTTTDQLGKGSRLDTSTLASIATFAAYFIVMIAIGIGVYNRTKSLSDFVLGGRRLNSWVAALSANASDFSAWLLLGLPGAIYLSGLGEAWIAVGLGIGFAASWWLVAGRLRVYTERVTDARSGGDSDSLTLSSYLENRFADRSGVLRLVSAVLILLFYLFYVASGLVAMGGLFNQVFGMPSSAAILVGVSIVVLYTFLGGFLAVSLTDVLQAAMMWIALLIVPVVGILAINADPDRNAAGLSDILGGVEGSVGDALAPMVVISGLAWGIGYLGQPHILARFMGIRSATDVRQAGAISVTWAITAMVMAVVLGFTGAVYFQSPLDNPEQVFAQLIQAVLSPWVAGLLLAAILAAVMSTADSQLLVGASAITEDGYRAFVKRDASATSLVWISRGAVIAIAVVAAWIALSGNNTIMGLVGYAWAGFGAGFGPVILLSLYWRNMNRAAALAGMVGGGATAVLWDILDNTGISLGPIAVGPLETGLYAMVPAVAVSLLGIVVFRFAGRATLQMHDDFDRVEREFTGSPGVLKR</sequence>
<dbReference type="Gene3D" id="1.20.1730.10">
    <property type="entry name" value="Sodium/glucose cotransporter"/>
    <property type="match status" value="1"/>
</dbReference>
<evidence type="ECO:0000256" key="13">
    <source>
        <dbReference type="RuleBase" id="RU362091"/>
    </source>
</evidence>
<evidence type="ECO:0000256" key="3">
    <source>
        <dbReference type="ARBA" id="ARBA00022448"/>
    </source>
</evidence>
<evidence type="ECO:0000256" key="10">
    <source>
        <dbReference type="ARBA" id="ARBA00023136"/>
    </source>
</evidence>
<feature type="transmembrane region" description="Helical" evidence="14">
    <location>
        <begin position="332"/>
        <end position="356"/>
    </location>
</feature>
<dbReference type="NCBIfam" id="TIGR00813">
    <property type="entry name" value="sss"/>
    <property type="match status" value="1"/>
</dbReference>
<dbReference type="KEGG" id="strr:EKD16_23885"/>
<feature type="transmembrane region" description="Helical" evidence="14">
    <location>
        <begin position="91"/>
        <end position="108"/>
    </location>
</feature>
<dbReference type="CDD" id="cd11475">
    <property type="entry name" value="SLC5sbd_PutP"/>
    <property type="match status" value="1"/>
</dbReference>
<feature type="transmembrane region" description="Helical" evidence="14">
    <location>
        <begin position="20"/>
        <end position="41"/>
    </location>
</feature>
<evidence type="ECO:0000256" key="8">
    <source>
        <dbReference type="ARBA" id="ARBA00023053"/>
    </source>
</evidence>
<dbReference type="InterPro" id="IPR011851">
    <property type="entry name" value="Na/Pro_symporter"/>
</dbReference>
<evidence type="ECO:0000313" key="16">
    <source>
        <dbReference type="Proteomes" id="UP000292235"/>
    </source>
</evidence>
<dbReference type="GO" id="GO:0031402">
    <property type="term" value="F:sodium ion binding"/>
    <property type="evidence" value="ECO:0007669"/>
    <property type="project" value="UniProtKB-UniRule"/>
</dbReference>
<dbReference type="InterPro" id="IPR050277">
    <property type="entry name" value="Sodium:Solute_Symporter"/>
</dbReference>
<dbReference type="GO" id="GO:0005298">
    <property type="term" value="F:proline:sodium symporter activity"/>
    <property type="evidence" value="ECO:0007669"/>
    <property type="project" value="UniProtKB-UniRule"/>
</dbReference>
<evidence type="ECO:0000256" key="2">
    <source>
        <dbReference type="ARBA" id="ARBA00006434"/>
    </source>
</evidence>
<dbReference type="Pfam" id="PF00474">
    <property type="entry name" value="SSF"/>
    <property type="match status" value="1"/>
</dbReference>
<dbReference type="EMBL" id="CP036455">
    <property type="protein sequence ID" value="QBI56523.1"/>
    <property type="molecule type" value="Genomic_DNA"/>
</dbReference>
<feature type="transmembrane region" description="Helical" evidence="14">
    <location>
        <begin position="389"/>
        <end position="409"/>
    </location>
</feature>
<evidence type="ECO:0000256" key="1">
    <source>
        <dbReference type="ARBA" id="ARBA00004651"/>
    </source>
</evidence>
<organism evidence="15 16">
    <name type="scientific">Streptomonospora litoralis</name>
    <dbReference type="NCBI Taxonomy" id="2498135"/>
    <lineage>
        <taxon>Bacteria</taxon>
        <taxon>Bacillati</taxon>
        <taxon>Actinomycetota</taxon>
        <taxon>Actinomycetes</taxon>
        <taxon>Streptosporangiales</taxon>
        <taxon>Nocardiopsidaceae</taxon>
        <taxon>Streptomonospora</taxon>
    </lineage>
</organism>
<protein>
    <recommendedName>
        <fullName evidence="14">Sodium/proline symporter</fullName>
    </recommendedName>
    <alternativeName>
        <fullName evidence="14">Proline permease</fullName>
    </alternativeName>
</protein>
<dbReference type="InterPro" id="IPR001734">
    <property type="entry name" value="Na/solute_symporter"/>
</dbReference>
<keyword evidence="9 14" id="KW-0406">Ion transport</keyword>
<comment type="similarity">
    <text evidence="2 13">Belongs to the sodium:solute symporter (SSF) (TC 2.A.21) family.</text>
</comment>
<gene>
    <name evidence="15" type="primary">putP</name>
    <name evidence="15" type="ORF">EKD16_23885</name>
</gene>
<feature type="transmembrane region" description="Helical" evidence="14">
    <location>
        <begin position="295"/>
        <end position="320"/>
    </location>
</feature>
<keyword evidence="11 14" id="KW-0739">Sodium transport</keyword>
<evidence type="ECO:0000256" key="12">
    <source>
        <dbReference type="ARBA" id="ARBA00033708"/>
    </source>
</evidence>
<evidence type="ECO:0000256" key="7">
    <source>
        <dbReference type="ARBA" id="ARBA00022989"/>
    </source>
</evidence>
<evidence type="ECO:0000256" key="14">
    <source>
        <dbReference type="RuleBase" id="RU366012"/>
    </source>
</evidence>
<dbReference type="AlphaFoldDB" id="A0A4P6Q753"/>
<dbReference type="GO" id="GO:0015824">
    <property type="term" value="P:proline transport"/>
    <property type="evidence" value="ECO:0007669"/>
    <property type="project" value="UniProtKB-UniRule"/>
</dbReference>
<keyword evidence="10 14" id="KW-0472">Membrane</keyword>
<feature type="transmembrane region" description="Helical" evidence="14">
    <location>
        <begin position="421"/>
        <end position="440"/>
    </location>
</feature>
<feature type="transmembrane region" description="Helical" evidence="14">
    <location>
        <begin position="485"/>
        <end position="504"/>
    </location>
</feature>
<feature type="transmembrane region" description="Helical" evidence="14">
    <location>
        <begin position="147"/>
        <end position="165"/>
    </location>
</feature>